<dbReference type="Gene3D" id="3.40.50.300">
    <property type="entry name" value="P-loop containing nucleotide triphosphate hydrolases"/>
    <property type="match status" value="1"/>
</dbReference>
<evidence type="ECO:0000256" key="2">
    <source>
        <dbReference type="ARBA" id="ARBA00022840"/>
    </source>
</evidence>
<dbReference type="Proteomes" id="UP001497392">
    <property type="component" value="Unassembled WGS sequence"/>
</dbReference>
<dbReference type="PANTHER" id="PTHR10695">
    <property type="entry name" value="DEPHOSPHO-COA KINASE-RELATED"/>
    <property type="match status" value="1"/>
</dbReference>
<dbReference type="CDD" id="cd02022">
    <property type="entry name" value="DPCK"/>
    <property type="match status" value="1"/>
</dbReference>
<keyword evidence="2" id="KW-0067">ATP-binding</keyword>
<accession>A0ABP1G457</accession>
<dbReference type="NCBIfam" id="TIGR00152">
    <property type="entry name" value="dephospho-CoA kinase"/>
    <property type="match status" value="1"/>
</dbReference>
<dbReference type="Pfam" id="PF01121">
    <property type="entry name" value="CoaE"/>
    <property type="match status" value="1"/>
</dbReference>
<dbReference type="EMBL" id="CAXHTA020000012">
    <property type="protein sequence ID" value="CAL5225480.1"/>
    <property type="molecule type" value="Genomic_DNA"/>
</dbReference>
<evidence type="ECO:0000256" key="1">
    <source>
        <dbReference type="ARBA" id="ARBA00022741"/>
    </source>
</evidence>
<dbReference type="InterPro" id="IPR027417">
    <property type="entry name" value="P-loop_NTPase"/>
</dbReference>
<organism evidence="3 4">
    <name type="scientific">Coccomyxa viridis</name>
    <dbReference type="NCBI Taxonomy" id="1274662"/>
    <lineage>
        <taxon>Eukaryota</taxon>
        <taxon>Viridiplantae</taxon>
        <taxon>Chlorophyta</taxon>
        <taxon>core chlorophytes</taxon>
        <taxon>Trebouxiophyceae</taxon>
        <taxon>Trebouxiophyceae incertae sedis</taxon>
        <taxon>Coccomyxaceae</taxon>
        <taxon>Coccomyxa</taxon>
    </lineage>
</organism>
<keyword evidence="1" id="KW-0547">Nucleotide-binding</keyword>
<dbReference type="InterPro" id="IPR001977">
    <property type="entry name" value="Depp_CoAkinase"/>
</dbReference>
<keyword evidence="4" id="KW-1185">Reference proteome</keyword>
<name>A0ABP1G457_9CHLO</name>
<sequence>MPGANMPLLLGLTGSIGMGKSTVSNMFRDQGVPVFDADEAVHHMYSKGGKAVEPIRAAFPDAVVDGAVYRPQLSKAVLGNKAALKQLEGLVHPLVYSERRQWLQQHASEGRHSVLVLDIPLLYETDAEGMVDAVAVVSAPEPVQRERVLARPGMTEERLQNILARQVPDADKRAKADFVIDTGCSKEETREHVHSLISGMHGRHGQAILKHLQAQVAQEDGTASKM</sequence>
<dbReference type="PROSITE" id="PS51219">
    <property type="entry name" value="DPCK"/>
    <property type="match status" value="1"/>
</dbReference>
<evidence type="ECO:0000313" key="3">
    <source>
        <dbReference type="EMBL" id="CAL5225480.1"/>
    </source>
</evidence>
<dbReference type="PANTHER" id="PTHR10695:SF46">
    <property type="entry name" value="BIFUNCTIONAL COENZYME A SYNTHASE-RELATED"/>
    <property type="match status" value="1"/>
</dbReference>
<protein>
    <submittedName>
        <fullName evidence="3">G8304 protein</fullName>
    </submittedName>
</protein>
<comment type="caution">
    <text evidence="3">The sequence shown here is derived from an EMBL/GenBank/DDBJ whole genome shotgun (WGS) entry which is preliminary data.</text>
</comment>
<evidence type="ECO:0000313" key="4">
    <source>
        <dbReference type="Proteomes" id="UP001497392"/>
    </source>
</evidence>
<dbReference type="HAMAP" id="MF_00376">
    <property type="entry name" value="Dephospho_CoA_kinase"/>
    <property type="match status" value="1"/>
</dbReference>
<gene>
    <name evidence="3" type="primary">g8304</name>
    <name evidence="3" type="ORF">VP750_LOCUS7139</name>
</gene>
<reference evidence="3 4" key="1">
    <citation type="submission" date="2024-06" db="EMBL/GenBank/DDBJ databases">
        <authorList>
            <person name="Kraege A."/>
            <person name="Thomma B."/>
        </authorList>
    </citation>
    <scope>NUCLEOTIDE SEQUENCE [LARGE SCALE GENOMIC DNA]</scope>
</reference>
<dbReference type="SUPFAM" id="SSF52540">
    <property type="entry name" value="P-loop containing nucleoside triphosphate hydrolases"/>
    <property type="match status" value="1"/>
</dbReference>
<proteinExistence type="inferred from homology"/>